<keyword evidence="1" id="KW-0175">Coiled coil</keyword>
<organism evidence="3 4">
    <name type="scientific">Paenibacillus marchantiophytorum</name>
    <dbReference type="NCBI Taxonomy" id="1619310"/>
    <lineage>
        <taxon>Bacteria</taxon>
        <taxon>Bacillati</taxon>
        <taxon>Bacillota</taxon>
        <taxon>Bacilli</taxon>
        <taxon>Bacillales</taxon>
        <taxon>Paenibacillaceae</taxon>
        <taxon>Paenibacillus</taxon>
    </lineage>
</organism>
<keyword evidence="4" id="KW-1185">Reference proteome</keyword>
<evidence type="ECO:0000256" key="1">
    <source>
        <dbReference type="SAM" id="Coils"/>
    </source>
</evidence>
<protein>
    <recommendedName>
        <fullName evidence="5">Lipoprotein</fullName>
    </recommendedName>
</protein>
<comment type="caution">
    <text evidence="3">The sequence shown here is derived from an EMBL/GenBank/DDBJ whole genome shotgun (WGS) entry which is preliminary data.</text>
</comment>
<reference evidence="4" key="1">
    <citation type="journal article" date="2019" name="Int. J. Syst. Evol. Microbiol.">
        <title>The Global Catalogue of Microorganisms (GCM) 10K type strain sequencing project: providing services to taxonomists for standard genome sequencing and annotation.</title>
        <authorList>
            <consortium name="The Broad Institute Genomics Platform"/>
            <consortium name="The Broad Institute Genome Sequencing Center for Infectious Disease"/>
            <person name="Wu L."/>
            <person name="Ma J."/>
        </authorList>
    </citation>
    <scope>NUCLEOTIDE SEQUENCE [LARGE SCALE GENOMIC DNA]</scope>
    <source>
        <strain evidence="4">CGMCC 1.15043</strain>
    </source>
</reference>
<name>A0ABQ1F2U4_9BACL</name>
<dbReference type="PROSITE" id="PS51257">
    <property type="entry name" value="PROKAR_LIPOPROTEIN"/>
    <property type="match status" value="1"/>
</dbReference>
<dbReference type="Proteomes" id="UP000615455">
    <property type="component" value="Unassembled WGS sequence"/>
</dbReference>
<feature type="coiled-coil region" evidence="1">
    <location>
        <begin position="56"/>
        <end position="95"/>
    </location>
</feature>
<dbReference type="RefSeq" id="WP_189016546.1">
    <property type="nucleotide sequence ID" value="NZ_BMHE01000034.1"/>
</dbReference>
<keyword evidence="2" id="KW-0732">Signal</keyword>
<sequence>MKKLLIGSIVLLIVLSGCTSAKYKQSIEAGNKALVDKKYAEAVTAFSTAVAEEPKNAEAKQKLDDAKIKQDEEIKAKEEAEKKAKEEAEKKEKDAVSKYVTSIKETTNQLLTINTNWDQLRKASASGEVDNATFGKLVSDKFIPAATTLVEKIQKVSAPSEEIRLIHELYISSAEKQQQAFTEIVAAINSGDMSKITKANQLLTDAQKSERDYVAKLKPILDKYKLSIE</sequence>
<evidence type="ECO:0000256" key="2">
    <source>
        <dbReference type="SAM" id="SignalP"/>
    </source>
</evidence>
<feature type="signal peptide" evidence="2">
    <location>
        <begin position="1"/>
        <end position="21"/>
    </location>
</feature>
<gene>
    <name evidence="3" type="ORF">GCM10008018_50680</name>
</gene>
<proteinExistence type="predicted"/>
<evidence type="ECO:0008006" key="5">
    <source>
        <dbReference type="Google" id="ProtNLM"/>
    </source>
</evidence>
<feature type="chain" id="PRO_5046887912" description="Lipoprotein" evidence="2">
    <location>
        <begin position="22"/>
        <end position="229"/>
    </location>
</feature>
<dbReference type="EMBL" id="BMHE01000034">
    <property type="protein sequence ID" value="GFZ98300.1"/>
    <property type="molecule type" value="Genomic_DNA"/>
</dbReference>
<evidence type="ECO:0000313" key="4">
    <source>
        <dbReference type="Proteomes" id="UP000615455"/>
    </source>
</evidence>
<evidence type="ECO:0000313" key="3">
    <source>
        <dbReference type="EMBL" id="GFZ98300.1"/>
    </source>
</evidence>
<accession>A0ABQ1F2U4</accession>